<reference evidence="1 2" key="1">
    <citation type="journal article" date="2024" name="Commun. Biol.">
        <title>Comparative genomic analysis of thermophilic fungi reveals convergent evolutionary adaptations and gene losses.</title>
        <authorList>
            <person name="Steindorff A.S."/>
            <person name="Aguilar-Pontes M.V."/>
            <person name="Robinson A.J."/>
            <person name="Andreopoulos B."/>
            <person name="LaButti K."/>
            <person name="Kuo A."/>
            <person name="Mondo S."/>
            <person name="Riley R."/>
            <person name="Otillar R."/>
            <person name="Haridas S."/>
            <person name="Lipzen A."/>
            <person name="Grimwood J."/>
            <person name="Schmutz J."/>
            <person name="Clum A."/>
            <person name="Reid I.D."/>
            <person name="Moisan M.C."/>
            <person name="Butler G."/>
            <person name="Nguyen T.T.M."/>
            <person name="Dewar K."/>
            <person name="Conant G."/>
            <person name="Drula E."/>
            <person name="Henrissat B."/>
            <person name="Hansel C."/>
            <person name="Singer S."/>
            <person name="Hutchinson M.I."/>
            <person name="de Vries R.P."/>
            <person name="Natvig D.O."/>
            <person name="Powell A.J."/>
            <person name="Tsang A."/>
            <person name="Grigoriev I.V."/>
        </authorList>
    </citation>
    <scope>NUCLEOTIDE SEQUENCE [LARGE SCALE GENOMIC DNA]</scope>
    <source>
        <strain evidence="1 2">ATCC 24622</strain>
    </source>
</reference>
<proteinExistence type="predicted"/>
<gene>
    <name evidence="1" type="ORF">VTK73DRAFT_9418</name>
</gene>
<sequence>MPWMALWDGHPGQWALGPVTDSRVTSGCRMALRDPPAGLSMFGDGMDPRRIGVARSGHAVCLDGGNAATVLQPGLRSHERLSVAARGFFEQELRVGISEQVQHRKIILVVFSLAKTSCPRSPHDKARRCLHSTRYPVSGCRLVSGLRLPVGRSVERVPKIPEQTTETGYPG</sequence>
<name>A0ABR3W2G6_9PEZI</name>
<organism evidence="1 2">
    <name type="scientific">Phialemonium thermophilum</name>
    <dbReference type="NCBI Taxonomy" id="223376"/>
    <lineage>
        <taxon>Eukaryota</taxon>
        <taxon>Fungi</taxon>
        <taxon>Dikarya</taxon>
        <taxon>Ascomycota</taxon>
        <taxon>Pezizomycotina</taxon>
        <taxon>Sordariomycetes</taxon>
        <taxon>Sordariomycetidae</taxon>
        <taxon>Cephalothecales</taxon>
        <taxon>Cephalothecaceae</taxon>
        <taxon>Phialemonium</taxon>
    </lineage>
</organism>
<accession>A0ABR3W2G6</accession>
<evidence type="ECO:0000313" key="1">
    <source>
        <dbReference type="EMBL" id="KAL1851440.1"/>
    </source>
</evidence>
<dbReference type="EMBL" id="JAZHXJ010000782">
    <property type="protein sequence ID" value="KAL1851440.1"/>
    <property type="molecule type" value="Genomic_DNA"/>
</dbReference>
<comment type="caution">
    <text evidence="1">The sequence shown here is derived from an EMBL/GenBank/DDBJ whole genome shotgun (WGS) entry which is preliminary data.</text>
</comment>
<evidence type="ECO:0000313" key="2">
    <source>
        <dbReference type="Proteomes" id="UP001586593"/>
    </source>
</evidence>
<keyword evidence="2" id="KW-1185">Reference proteome</keyword>
<protein>
    <submittedName>
        <fullName evidence="1">Uncharacterized protein</fullName>
    </submittedName>
</protein>
<dbReference type="Proteomes" id="UP001586593">
    <property type="component" value="Unassembled WGS sequence"/>
</dbReference>